<dbReference type="InterPro" id="IPR036305">
    <property type="entry name" value="RGS_sf"/>
</dbReference>
<dbReference type="GO" id="GO:0008104">
    <property type="term" value="P:intracellular protein localization"/>
    <property type="evidence" value="ECO:0007669"/>
    <property type="project" value="TreeGrafter"/>
</dbReference>
<keyword evidence="2" id="KW-0812">Transmembrane</keyword>
<reference evidence="4 5" key="1">
    <citation type="submission" date="2023-08" db="EMBL/GenBank/DDBJ databases">
        <title>Black Yeasts Isolated from many extreme environments.</title>
        <authorList>
            <person name="Coleine C."/>
            <person name="Stajich J.E."/>
            <person name="Selbmann L."/>
        </authorList>
    </citation>
    <scope>NUCLEOTIDE SEQUENCE [LARGE SCALE GENOMIC DNA]</scope>
    <source>
        <strain evidence="4 5">CCFEE 5935</strain>
    </source>
</reference>
<keyword evidence="2" id="KW-0472">Membrane</keyword>
<feature type="transmembrane region" description="Helical" evidence="2">
    <location>
        <begin position="349"/>
        <end position="371"/>
    </location>
</feature>
<dbReference type="Gene3D" id="1.10.167.10">
    <property type="entry name" value="Regulator of G-protein Signalling 4, domain 2"/>
    <property type="match status" value="1"/>
</dbReference>
<name>A0AAV9PFT5_9PEZI</name>
<accession>A0AAV9PFT5</accession>
<organism evidence="4 5">
    <name type="scientific">Saxophila tyrrhenica</name>
    <dbReference type="NCBI Taxonomy" id="1690608"/>
    <lineage>
        <taxon>Eukaryota</taxon>
        <taxon>Fungi</taxon>
        <taxon>Dikarya</taxon>
        <taxon>Ascomycota</taxon>
        <taxon>Pezizomycotina</taxon>
        <taxon>Dothideomycetes</taxon>
        <taxon>Dothideomycetidae</taxon>
        <taxon>Mycosphaerellales</taxon>
        <taxon>Extremaceae</taxon>
        <taxon>Saxophila</taxon>
    </lineage>
</organism>
<evidence type="ECO:0000256" key="2">
    <source>
        <dbReference type="SAM" id="Phobius"/>
    </source>
</evidence>
<dbReference type="GeneID" id="89925667"/>
<proteinExistence type="predicted"/>
<dbReference type="Proteomes" id="UP001337655">
    <property type="component" value="Unassembled WGS sequence"/>
</dbReference>
<keyword evidence="2" id="KW-1133">Transmembrane helix</keyword>
<evidence type="ECO:0000313" key="5">
    <source>
        <dbReference type="Proteomes" id="UP001337655"/>
    </source>
</evidence>
<evidence type="ECO:0000259" key="3">
    <source>
        <dbReference type="PROSITE" id="PS50132"/>
    </source>
</evidence>
<dbReference type="InterPro" id="IPR052246">
    <property type="entry name" value="Cell_Polariz_PKAAnc"/>
</dbReference>
<dbReference type="InterPro" id="IPR016137">
    <property type="entry name" value="RGS"/>
</dbReference>
<feature type="transmembrane region" description="Helical" evidence="2">
    <location>
        <begin position="265"/>
        <end position="289"/>
    </location>
</feature>
<feature type="domain" description="RGS" evidence="3">
    <location>
        <begin position="191"/>
        <end position="261"/>
    </location>
</feature>
<dbReference type="CDD" id="cd07440">
    <property type="entry name" value="RGS"/>
    <property type="match status" value="1"/>
</dbReference>
<dbReference type="EMBL" id="JAVRRT010000006">
    <property type="protein sequence ID" value="KAK5171177.1"/>
    <property type="molecule type" value="Genomic_DNA"/>
</dbReference>
<sequence length="376" mass="42394">MDSRSPTPDAGGARERLPNLFEVLSRRTLAPVDLFSFYIYMRDVQRSVDYLDFWLDVSQHMSLCRHYVRELRRSVLVSTPDLEKAGSKRSSQVLENLERASNEQGPSGTYGTKERLSTDQRLSAFLRYDNTGSKHSPQASQHSQHSLDEHTPGSEQPPRPSFMTGQSGSPAGINSDSPNHTVARADIRASAEKILYTYLLPGAEREIILPQGILNNVVDSIEKEGRDDPEVFDGAKDYVFQAMERDAFPGFLRAKALGNIVPPSMMLRLIVGLVALFGAFWTAFVLIFLDMSRATRCWLILPFTVGVYFLASHQYMLDPMMALVGYSEYTFMSFSRVKEPFIRKLLSKRAIMCIGWILIIDVALCCLFIFVPGLRL</sequence>
<feature type="region of interest" description="Disordered" evidence="1">
    <location>
        <begin position="82"/>
        <end position="115"/>
    </location>
</feature>
<feature type="transmembrane region" description="Helical" evidence="2">
    <location>
        <begin position="296"/>
        <end position="314"/>
    </location>
</feature>
<gene>
    <name evidence="4" type="primary">RAX1</name>
    <name evidence="4" type="ORF">LTR77_004321</name>
</gene>
<dbReference type="PANTHER" id="PTHR13155">
    <property type="entry name" value="A-KINASE ANCHOR PROTEINS"/>
    <property type="match status" value="1"/>
</dbReference>
<comment type="caution">
    <text evidence="4">The sequence shown here is derived from an EMBL/GenBank/DDBJ whole genome shotgun (WGS) entry which is preliminary data.</text>
</comment>
<dbReference type="InterPro" id="IPR044926">
    <property type="entry name" value="RGS_subdomain_2"/>
</dbReference>
<evidence type="ECO:0000313" key="4">
    <source>
        <dbReference type="EMBL" id="KAK5171177.1"/>
    </source>
</evidence>
<dbReference type="PANTHER" id="PTHR13155:SF1">
    <property type="entry name" value="A-KINASE ANCHOR PROTEIN 10, MITOCHONDRIAL"/>
    <property type="match status" value="1"/>
</dbReference>
<feature type="compositionally biased region" description="Low complexity" evidence="1">
    <location>
        <begin position="133"/>
        <end position="144"/>
    </location>
</feature>
<dbReference type="PROSITE" id="PS50132">
    <property type="entry name" value="RGS"/>
    <property type="match status" value="1"/>
</dbReference>
<feature type="region of interest" description="Disordered" evidence="1">
    <location>
        <begin position="130"/>
        <end position="179"/>
    </location>
</feature>
<evidence type="ECO:0000256" key="1">
    <source>
        <dbReference type="SAM" id="MobiDB-lite"/>
    </source>
</evidence>
<dbReference type="SMART" id="SM00315">
    <property type="entry name" value="RGS"/>
    <property type="match status" value="1"/>
</dbReference>
<keyword evidence="5" id="KW-1185">Reference proteome</keyword>
<dbReference type="Pfam" id="PF00615">
    <property type="entry name" value="RGS"/>
    <property type="match status" value="1"/>
</dbReference>
<dbReference type="GO" id="GO:0005886">
    <property type="term" value="C:plasma membrane"/>
    <property type="evidence" value="ECO:0007669"/>
    <property type="project" value="TreeGrafter"/>
</dbReference>
<dbReference type="AlphaFoldDB" id="A0AAV9PFT5"/>
<feature type="compositionally biased region" description="Polar residues" evidence="1">
    <location>
        <begin position="163"/>
        <end position="179"/>
    </location>
</feature>
<protein>
    <submittedName>
        <fullName evidence="4">Bud site selection protein, Revert to axial protein 1</fullName>
    </submittedName>
</protein>
<dbReference type="RefSeq" id="XP_064660205.1">
    <property type="nucleotide sequence ID" value="XM_064801575.1"/>
</dbReference>
<dbReference type="SUPFAM" id="SSF48097">
    <property type="entry name" value="Regulator of G-protein signaling, RGS"/>
    <property type="match status" value="1"/>
</dbReference>